<accession>A0A2X0PL28</accession>
<dbReference type="EMBL" id="OGTV01000115">
    <property type="protein sequence ID" value="SPB27043.1"/>
    <property type="molecule type" value="Genomic_DNA"/>
</dbReference>
<name>A0A2X0PL28_LACHE</name>
<sequence>MSFKDLYAVNRIRMISLLVLEFLTSGLIIGVSYINTYQITAIKDRKWQQFIFLITLSLILFIRVTAKHLL</sequence>
<organism evidence="1">
    <name type="scientific">Lactobacillus helveticus</name>
    <name type="common">Lactobacillus suntoryeus</name>
    <dbReference type="NCBI Taxonomy" id="1587"/>
    <lineage>
        <taxon>Bacteria</taxon>
        <taxon>Bacillati</taxon>
        <taxon>Bacillota</taxon>
        <taxon>Bacilli</taxon>
        <taxon>Lactobacillales</taxon>
        <taxon>Lactobacillaceae</taxon>
        <taxon>Lactobacillus</taxon>
    </lineage>
</organism>
<evidence type="ECO:0000313" key="1">
    <source>
        <dbReference type="EMBL" id="SPB27043.1"/>
    </source>
</evidence>
<proteinExistence type="predicted"/>
<dbReference type="AlphaFoldDB" id="A0A2X0PL28"/>
<protein>
    <submittedName>
        <fullName evidence="1">Uncharacterized protein</fullName>
    </submittedName>
</protein>
<reference evidence="1" key="1">
    <citation type="submission" date="2018-01" db="EMBL/GenBank/DDBJ databases">
        <authorList>
            <person name="Gaut B.S."/>
            <person name="Morton B.R."/>
            <person name="Clegg M.T."/>
            <person name="Duvall M.R."/>
        </authorList>
    </citation>
    <scope>NUCLEOTIDE SEQUENCE</scope>
    <source>
        <strain evidence="1">Lactobacillus helveticus</strain>
    </source>
</reference>
<gene>
    <name evidence="1" type="ORF">BDKNPLJD_02191</name>
</gene>